<comment type="caution">
    <text evidence="6">The sequence shown here is derived from an EMBL/GenBank/DDBJ whole genome shotgun (WGS) entry which is preliminary data.</text>
</comment>
<proteinExistence type="predicted"/>
<dbReference type="PANTHER" id="PTHR30055:SF234">
    <property type="entry name" value="HTH-TYPE TRANSCRIPTIONAL REGULATOR BETI"/>
    <property type="match status" value="1"/>
</dbReference>
<dbReference type="InterPro" id="IPR001647">
    <property type="entry name" value="HTH_TetR"/>
</dbReference>
<accession>A0ABT1HBI2</accession>
<dbReference type="InterPro" id="IPR036271">
    <property type="entry name" value="Tet_transcr_reg_TetR-rel_C_sf"/>
</dbReference>
<dbReference type="Gene3D" id="1.10.357.10">
    <property type="entry name" value="Tetracycline Repressor, domain 2"/>
    <property type="match status" value="1"/>
</dbReference>
<dbReference type="InterPro" id="IPR050109">
    <property type="entry name" value="HTH-type_TetR-like_transc_reg"/>
</dbReference>
<evidence type="ECO:0000256" key="2">
    <source>
        <dbReference type="ARBA" id="ARBA00023125"/>
    </source>
</evidence>
<evidence type="ECO:0000256" key="1">
    <source>
        <dbReference type="ARBA" id="ARBA00023015"/>
    </source>
</evidence>
<dbReference type="EMBL" id="JAMTCJ010000002">
    <property type="protein sequence ID" value="MCP2175617.1"/>
    <property type="molecule type" value="Genomic_DNA"/>
</dbReference>
<keyword evidence="7" id="KW-1185">Reference proteome</keyword>
<dbReference type="SUPFAM" id="SSF46689">
    <property type="entry name" value="Homeodomain-like"/>
    <property type="match status" value="1"/>
</dbReference>
<evidence type="ECO:0000256" key="4">
    <source>
        <dbReference type="PROSITE-ProRule" id="PRU00335"/>
    </source>
</evidence>
<dbReference type="PROSITE" id="PS50977">
    <property type="entry name" value="HTH_TETR_2"/>
    <property type="match status" value="1"/>
</dbReference>
<keyword evidence="1" id="KW-0805">Transcription regulation</keyword>
<dbReference type="InterPro" id="IPR009057">
    <property type="entry name" value="Homeodomain-like_sf"/>
</dbReference>
<dbReference type="SUPFAM" id="SSF48498">
    <property type="entry name" value="Tetracyclin repressor-like, C-terminal domain"/>
    <property type="match status" value="1"/>
</dbReference>
<reference evidence="6 7" key="1">
    <citation type="submission" date="2022-06" db="EMBL/GenBank/DDBJ databases">
        <title>Genomic Encyclopedia of Archaeal and Bacterial Type Strains, Phase II (KMG-II): from individual species to whole genera.</title>
        <authorList>
            <person name="Goeker M."/>
        </authorList>
    </citation>
    <scope>NUCLEOTIDE SEQUENCE [LARGE SCALE GENOMIC DNA]</scope>
    <source>
        <strain evidence="6 7">DSM 44693</strain>
    </source>
</reference>
<dbReference type="Proteomes" id="UP001206895">
    <property type="component" value="Unassembled WGS sequence"/>
</dbReference>
<feature type="domain" description="HTH tetR-type" evidence="5">
    <location>
        <begin position="33"/>
        <end position="93"/>
    </location>
</feature>
<dbReference type="Pfam" id="PF00440">
    <property type="entry name" value="TetR_N"/>
    <property type="match status" value="1"/>
</dbReference>
<name>A0ABT1HBI2_9NOCA</name>
<feature type="DNA-binding region" description="H-T-H motif" evidence="4">
    <location>
        <begin position="56"/>
        <end position="75"/>
    </location>
</feature>
<keyword evidence="3" id="KW-0804">Transcription</keyword>
<gene>
    <name evidence="6" type="ORF">LX13_001436</name>
</gene>
<evidence type="ECO:0000313" key="7">
    <source>
        <dbReference type="Proteomes" id="UP001206895"/>
    </source>
</evidence>
<evidence type="ECO:0000259" key="5">
    <source>
        <dbReference type="PROSITE" id="PS50977"/>
    </source>
</evidence>
<sequence>MRLGACGILVNMRLHEPAAPTPGEPAGRERNADATRADLLRAAKRRFTVFGYERTTVREIAADAGANVSLINRYFGSKDGLLAAVLAETAHVFDGRPTDGAARPETVIDDLLAGLHPDAWPEFGHENPLLLLVRDAAGDAATADLRRRTLTAVVNRFAADIEGDAVDADEARLRGALLFALMTGVVSLHSALPDNVFGDTDSPMLRRLLTEIAAAIVAEGRE</sequence>
<dbReference type="PANTHER" id="PTHR30055">
    <property type="entry name" value="HTH-TYPE TRANSCRIPTIONAL REGULATOR RUTR"/>
    <property type="match status" value="1"/>
</dbReference>
<evidence type="ECO:0000256" key="3">
    <source>
        <dbReference type="ARBA" id="ARBA00023163"/>
    </source>
</evidence>
<protein>
    <submittedName>
        <fullName evidence="6">Transcriptional regulator, TetR family</fullName>
    </submittedName>
</protein>
<organism evidence="6 7">
    <name type="scientific">Williamsia maris</name>
    <dbReference type="NCBI Taxonomy" id="72806"/>
    <lineage>
        <taxon>Bacteria</taxon>
        <taxon>Bacillati</taxon>
        <taxon>Actinomycetota</taxon>
        <taxon>Actinomycetes</taxon>
        <taxon>Mycobacteriales</taxon>
        <taxon>Nocardiaceae</taxon>
        <taxon>Williamsia</taxon>
    </lineage>
</organism>
<evidence type="ECO:0000313" key="6">
    <source>
        <dbReference type="EMBL" id="MCP2175617.1"/>
    </source>
</evidence>
<keyword evidence="2 4" id="KW-0238">DNA-binding</keyword>